<reference evidence="3" key="1">
    <citation type="submission" date="2017-01" db="EMBL/GenBank/DDBJ databases">
        <title>Comparative genomics of anhydrobiosis in the tardigrade Hypsibius dujardini.</title>
        <authorList>
            <person name="Yoshida Y."/>
            <person name="Koutsovoulos G."/>
            <person name="Laetsch D."/>
            <person name="Stevens L."/>
            <person name="Kumar S."/>
            <person name="Horikawa D."/>
            <person name="Ishino K."/>
            <person name="Komine S."/>
            <person name="Tomita M."/>
            <person name="Blaxter M."/>
            <person name="Arakawa K."/>
        </authorList>
    </citation>
    <scope>NUCLEOTIDE SEQUENCE [LARGE SCALE GENOMIC DNA]</scope>
    <source>
        <strain evidence="3">Z151</strain>
    </source>
</reference>
<dbReference type="Proteomes" id="UP000192578">
    <property type="component" value="Unassembled WGS sequence"/>
</dbReference>
<evidence type="ECO:0000313" key="3">
    <source>
        <dbReference type="Proteomes" id="UP000192578"/>
    </source>
</evidence>
<protein>
    <submittedName>
        <fullName evidence="2">Uncharacterized protein</fullName>
    </submittedName>
</protein>
<evidence type="ECO:0000313" key="2">
    <source>
        <dbReference type="EMBL" id="OWA49937.1"/>
    </source>
</evidence>
<sequence length="139" mass="14537">MKILLTIALSFGLVAVFADAKPRAAINDCPPGVPTANCFVAPCQVTTCPGHPYATCRDNYCGGCNAEFYDVNGVNVTGSCKLPAEDECPPGVPIVQCFVDPCQVTKCPAHPGATCRSNFCGGCNAFFFDSNNVNVTSTC</sequence>
<gene>
    <name evidence="2" type="ORF">BV898_14471</name>
</gene>
<comment type="caution">
    <text evidence="2">The sequence shown here is derived from an EMBL/GenBank/DDBJ whole genome shotgun (WGS) entry which is preliminary data.</text>
</comment>
<organism evidence="2 3">
    <name type="scientific">Hypsibius exemplaris</name>
    <name type="common">Freshwater tardigrade</name>
    <dbReference type="NCBI Taxonomy" id="2072580"/>
    <lineage>
        <taxon>Eukaryota</taxon>
        <taxon>Metazoa</taxon>
        <taxon>Ecdysozoa</taxon>
        <taxon>Tardigrada</taxon>
        <taxon>Eutardigrada</taxon>
        <taxon>Parachela</taxon>
        <taxon>Hypsibioidea</taxon>
        <taxon>Hypsibiidae</taxon>
        <taxon>Hypsibius</taxon>
    </lineage>
</organism>
<dbReference type="EMBL" id="MTYJ01000177">
    <property type="protein sequence ID" value="OWA49937.1"/>
    <property type="molecule type" value="Genomic_DNA"/>
</dbReference>
<evidence type="ECO:0000256" key="1">
    <source>
        <dbReference type="SAM" id="SignalP"/>
    </source>
</evidence>
<dbReference type="AlphaFoldDB" id="A0A9X6N8T4"/>
<keyword evidence="3" id="KW-1185">Reference proteome</keyword>
<dbReference type="OrthoDB" id="10037294at2759"/>
<keyword evidence="1" id="KW-0732">Signal</keyword>
<proteinExistence type="predicted"/>
<feature type="chain" id="PRO_5040916149" evidence="1">
    <location>
        <begin position="21"/>
        <end position="139"/>
    </location>
</feature>
<accession>A0A9X6N8T4</accession>
<feature type="signal peptide" evidence="1">
    <location>
        <begin position="1"/>
        <end position="20"/>
    </location>
</feature>
<name>A0A9X6N8T4_HYPEX</name>